<evidence type="ECO:0000256" key="5">
    <source>
        <dbReference type="ARBA" id="ARBA00022741"/>
    </source>
</evidence>
<dbReference type="Gene3D" id="3.30.450.20">
    <property type="entry name" value="PAS domain"/>
    <property type="match status" value="1"/>
</dbReference>
<keyword evidence="9" id="KW-1133">Transmembrane helix</keyword>
<keyword evidence="9" id="KW-0812">Transmembrane</keyword>
<evidence type="ECO:0000256" key="9">
    <source>
        <dbReference type="SAM" id="Phobius"/>
    </source>
</evidence>
<evidence type="ECO:0000259" key="10">
    <source>
        <dbReference type="PROSITE" id="PS50109"/>
    </source>
</evidence>
<keyword evidence="5" id="KW-0547">Nucleotide-binding</keyword>
<evidence type="ECO:0000313" key="12">
    <source>
        <dbReference type="EMBL" id="SMB24099.1"/>
    </source>
</evidence>
<dbReference type="Gene3D" id="1.10.287.130">
    <property type="match status" value="1"/>
</dbReference>
<dbReference type="PROSITE" id="PS50109">
    <property type="entry name" value="HIS_KIN"/>
    <property type="match status" value="1"/>
</dbReference>
<dbReference type="RefSeq" id="WP_154716225.1">
    <property type="nucleotide sequence ID" value="NZ_LT837803.1"/>
</dbReference>
<dbReference type="CDD" id="cd00075">
    <property type="entry name" value="HATPase"/>
    <property type="match status" value="1"/>
</dbReference>
<sequence>MQVTQASTDAGQSLWRRLATDPPETFWRSLVYFGWYRFVVALVFLGSLHFFGTALELGYEGPARFRLVCSIYLLLAVVFQLILRFWRRGFSLQLTVQVMTDILLLTLLMHYSGGYKSGLTFMMLVVLAGAGLVGQGRLSLFFAAMATFAVLIEQARRALVFDADLADFMHSGIVGIGFFATAITARLLAKRVVANENLARQRGRELAEQLSVNERVIRDMQDGVLVVDAAGRVRQINPQAESLLGIGRGSLLKMTALAEFSPALNAGFIRWNQRARETVETLRLPVAGRERDLQVRFLPAGEGGNALIYLEDMGRIQAQAQQLKLAALGRLTANMAHEIRNPLAAISHAAELLADEQRLATRERLIRIIGDNTQRLNRLVAEVLELGRRDRAQPELLHLQSFVEAFVEEYALHDPRILASIVMDIDPEAMLWFDRMHLNRVLANLLGNALRHGSGQAGSLRLEARGVPVPDASSSSRIPGVAGAVIRRTELHVIDDGPGIDAAVQTQIFEPFYTTHSSGTGLGLYIARELCEANDARLELCANADGGASGAHFCLTGRGE</sequence>
<evidence type="ECO:0000256" key="8">
    <source>
        <dbReference type="ARBA" id="ARBA00023012"/>
    </source>
</evidence>
<feature type="transmembrane region" description="Helical" evidence="9">
    <location>
        <begin position="67"/>
        <end position="86"/>
    </location>
</feature>
<dbReference type="SMART" id="SM00091">
    <property type="entry name" value="PAS"/>
    <property type="match status" value="1"/>
</dbReference>
<feature type="transmembrane region" description="Helical" evidence="9">
    <location>
        <begin position="35"/>
        <end position="55"/>
    </location>
</feature>
<dbReference type="GO" id="GO:0005524">
    <property type="term" value="F:ATP binding"/>
    <property type="evidence" value="ECO:0007669"/>
    <property type="project" value="UniProtKB-KW"/>
</dbReference>
<dbReference type="Pfam" id="PF02518">
    <property type="entry name" value="HATPase_c"/>
    <property type="match status" value="1"/>
</dbReference>
<name>A0A7Z7HQ19_9PROT</name>
<evidence type="ECO:0000256" key="6">
    <source>
        <dbReference type="ARBA" id="ARBA00022777"/>
    </source>
</evidence>
<evidence type="ECO:0000256" key="7">
    <source>
        <dbReference type="ARBA" id="ARBA00022840"/>
    </source>
</evidence>
<dbReference type="SMART" id="SM00388">
    <property type="entry name" value="HisKA"/>
    <property type="match status" value="1"/>
</dbReference>
<dbReference type="Pfam" id="PF00512">
    <property type="entry name" value="HisKA"/>
    <property type="match status" value="1"/>
</dbReference>
<dbReference type="SUPFAM" id="SSF55785">
    <property type="entry name" value="PYP-like sensor domain (PAS domain)"/>
    <property type="match status" value="1"/>
</dbReference>
<dbReference type="InterPro" id="IPR035965">
    <property type="entry name" value="PAS-like_dom_sf"/>
</dbReference>
<dbReference type="PANTHER" id="PTHR43065">
    <property type="entry name" value="SENSOR HISTIDINE KINASE"/>
    <property type="match status" value="1"/>
</dbReference>
<feature type="domain" description="PAS" evidence="11">
    <location>
        <begin position="209"/>
        <end position="260"/>
    </location>
</feature>
<dbReference type="SUPFAM" id="SSF47384">
    <property type="entry name" value="Homodimeric domain of signal transducing histidine kinase"/>
    <property type="match status" value="1"/>
</dbReference>
<evidence type="ECO:0000256" key="1">
    <source>
        <dbReference type="ARBA" id="ARBA00000085"/>
    </source>
</evidence>
<dbReference type="GO" id="GO:0000155">
    <property type="term" value="F:phosphorelay sensor kinase activity"/>
    <property type="evidence" value="ECO:0007669"/>
    <property type="project" value="InterPro"/>
</dbReference>
<dbReference type="InterPro" id="IPR013767">
    <property type="entry name" value="PAS_fold"/>
</dbReference>
<evidence type="ECO:0000259" key="11">
    <source>
        <dbReference type="PROSITE" id="PS50112"/>
    </source>
</evidence>
<proteinExistence type="predicted"/>
<dbReference type="Gene3D" id="3.30.565.10">
    <property type="entry name" value="Histidine kinase-like ATPase, C-terminal domain"/>
    <property type="match status" value="1"/>
</dbReference>
<comment type="catalytic activity">
    <reaction evidence="1">
        <text>ATP + protein L-histidine = ADP + protein N-phospho-L-histidine.</text>
        <dbReference type="EC" id="2.7.13.3"/>
    </reaction>
</comment>
<dbReference type="Proteomes" id="UP000242886">
    <property type="component" value="Chromosome SDENCHOL"/>
</dbReference>
<keyword evidence="3" id="KW-0597">Phosphoprotein</keyword>
<accession>A0A7Z7HQ19</accession>
<dbReference type="EMBL" id="LT837803">
    <property type="protein sequence ID" value="SMB24099.1"/>
    <property type="molecule type" value="Genomic_DNA"/>
</dbReference>
<evidence type="ECO:0000256" key="3">
    <source>
        <dbReference type="ARBA" id="ARBA00022553"/>
    </source>
</evidence>
<dbReference type="InterPro" id="IPR003661">
    <property type="entry name" value="HisK_dim/P_dom"/>
</dbReference>
<dbReference type="InterPro" id="IPR005467">
    <property type="entry name" value="His_kinase_dom"/>
</dbReference>
<dbReference type="AlphaFoldDB" id="A0A7Z7HQ19"/>
<keyword evidence="6" id="KW-0418">Kinase</keyword>
<feature type="transmembrane region" description="Helical" evidence="9">
    <location>
        <begin position="121"/>
        <end position="148"/>
    </location>
</feature>
<dbReference type="PRINTS" id="PR00344">
    <property type="entry name" value="BCTRLSENSOR"/>
</dbReference>
<dbReference type="PROSITE" id="PS50112">
    <property type="entry name" value="PAS"/>
    <property type="match status" value="1"/>
</dbReference>
<dbReference type="InterPro" id="IPR004358">
    <property type="entry name" value="Sig_transdc_His_kin-like_C"/>
</dbReference>
<feature type="transmembrane region" description="Helical" evidence="9">
    <location>
        <begin position="92"/>
        <end position="109"/>
    </location>
</feature>
<dbReference type="SUPFAM" id="SSF55874">
    <property type="entry name" value="ATPase domain of HSP90 chaperone/DNA topoisomerase II/histidine kinase"/>
    <property type="match status" value="1"/>
</dbReference>
<dbReference type="CDD" id="cd00130">
    <property type="entry name" value="PAS"/>
    <property type="match status" value="1"/>
</dbReference>
<dbReference type="InterPro" id="IPR000014">
    <property type="entry name" value="PAS"/>
</dbReference>
<feature type="transmembrane region" description="Helical" evidence="9">
    <location>
        <begin position="168"/>
        <end position="189"/>
    </location>
</feature>
<dbReference type="Pfam" id="PF25323">
    <property type="entry name" value="6TM_PilS"/>
    <property type="match status" value="1"/>
</dbReference>
<reference evidence="12" key="1">
    <citation type="submission" date="2017-03" db="EMBL/GenBank/DDBJ databases">
        <authorList>
            <consortium name="AG Boll"/>
        </authorList>
    </citation>
    <scope>NUCLEOTIDE SEQUENCE [LARGE SCALE GENOMIC DNA]</scope>
    <source>
        <strain evidence="12">Chol</strain>
    </source>
</reference>
<dbReference type="InterPro" id="IPR003594">
    <property type="entry name" value="HATPase_dom"/>
</dbReference>
<keyword evidence="7" id="KW-0067">ATP-binding</keyword>
<dbReference type="InterPro" id="IPR036097">
    <property type="entry name" value="HisK_dim/P_sf"/>
</dbReference>
<evidence type="ECO:0000256" key="4">
    <source>
        <dbReference type="ARBA" id="ARBA00022679"/>
    </source>
</evidence>
<dbReference type="SMART" id="SM00387">
    <property type="entry name" value="HATPase_c"/>
    <property type="match status" value="1"/>
</dbReference>
<dbReference type="PANTHER" id="PTHR43065:SF52">
    <property type="entry name" value="SENSOR PROTEIN KINASE PILS"/>
    <property type="match status" value="1"/>
</dbReference>
<keyword evidence="13" id="KW-1185">Reference proteome</keyword>
<evidence type="ECO:0000313" key="13">
    <source>
        <dbReference type="Proteomes" id="UP000242886"/>
    </source>
</evidence>
<gene>
    <name evidence="12" type="ORF">SDENCHOL_10988</name>
</gene>
<protein>
    <recommendedName>
        <fullName evidence="2">histidine kinase</fullName>
        <ecNumber evidence="2">2.7.13.3</ecNumber>
    </recommendedName>
</protein>
<dbReference type="GO" id="GO:0006355">
    <property type="term" value="P:regulation of DNA-templated transcription"/>
    <property type="evidence" value="ECO:0007669"/>
    <property type="project" value="InterPro"/>
</dbReference>
<evidence type="ECO:0000256" key="2">
    <source>
        <dbReference type="ARBA" id="ARBA00012438"/>
    </source>
</evidence>
<keyword evidence="4" id="KW-0808">Transferase</keyword>
<dbReference type="InterPro" id="IPR036890">
    <property type="entry name" value="HATPase_C_sf"/>
</dbReference>
<keyword evidence="8" id="KW-0902">Two-component regulatory system</keyword>
<keyword evidence="9" id="KW-0472">Membrane</keyword>
<dbReference type="EC" id="2.7.13.3" evidence="2"/>
<feature type="domain" description="Histidine kinase" evidence="10">
    <location>
        <begin position="334"/>
        <end position="548"/>
    </location>
</feature>
<dbReference type="CDD" id="cd00082">
    <property type="entry name" value="HisKA"/>
    <property type="match status" value="1"/>
</dbReference>
<dbReference type="Pfam" id="PF00989">
    <property type="entry name" value="PAS"/>
    <property type="match status" value="1"/>
</dbReference>
<organism evidence="12 13">
    <name type="scientific">Sterolibacterium denitrificans</name>
    <dbReference type="NCBI Taxonomy" id="157592"/>
    <lineage>
        <taxon>Bacteria</taxon>
        <taxon>Pseudomonadati</taxon>
        <taxon>Pseudomonadota</taxon>
        <taxon>Betaproteobacteria</taxon>
        <taxon>Nitrosomonadales</taxon>
        <taxon>Sterolibacteriaceae</taxon>
        <taxon>Sterolibacterium</taxon>
    </lineage>
</organism>